<dbReference type="AlphaFoldDB" id="A0A0E0LSJ8"/>
<accession>A0A0E0LSJ8</accession>
<organism evidence="2">
    <name type="scientific">Oryza punctata</name>
    <name type="common">Red rice</name>
    <dbReference type="NCBI Taxonomy" id="4537"/>
    <lineage>
        <taxon>Eukaryota</taxon>
        <taxon>Viridiplantae</taxon>
        <taxon>Streptophyta</taxon>
        <taxon>Embryophyta</taxon>
        <taxon>Tracheophyta</taxon>
        <taxon>Spermatophyta</taxon>
        <taxon>Magnoliopsida</taxon>
        <taxon>Liliopsida</taxon>
        <taxon>Poales</taxon>
        <taxon>Poaceae</taxon>
        <taxon>BOP clade</taxon>
        <taxon>Oryzoideae</taxon>
        <taxon>Oryzeae</taxon>
        <taxon>Oryzinae</taxon>
        <taxon>Oryza</taxon>
    </lineage>
</organism>
<dbReference type="EnsemblPlants" id="OPUNC08G06480.1">
    <property type="protein sequence ID" value="OPUNC08G06480.1"/>
    <property type="gene ID" value="OPUNC08G06480"/>
</dbReference>
<protein>
    <submittedName>
        <fullName evidence="2">Uncharacterized protein</fullName>
    </submittedName>
</protein>
<dbReference type="EnsemblPlants" id="OPUNC08G06480.2">
    <property type="protein sequence ID" value="OPUNC08G06480.2"/>
    <property type="gene ID" value="OPUNC08G06480"/>
</dbReference>
<sequence length="122" mass="13019">MAQHRQRSRDSRLAFVPLLPTSLPDGGASRRPAASSRLRMRPSMLQEDPDPSGVVTAASATAAAGRREASASSGEIDGCPSPPGPPWRAGEVPLHGYGQQFHGSSYVLIRSNWDLAGMLLWL</sequence>
<name>A0A0E0LSJ8_ORYPU</name>
<evidence type="ECO:0000313" key="2">
    <source>
        <dbReference type="EnsemblPlants" id="OPUNC08G06480.2"/>
    </source>
</evidence>
<dbReference type="Proteomes" id="UP000026962">
    <property type="component" value="Chromosome 8"/>
</dbReference>
<feature type="compositionally biased region" description="Low complexity" evidence="1">
    <location>
        <begin position="29"/>
        <end position="45"/>
    </location>
</feature>
<reference evidence="2" key="2">
    <citation type="submission" date="2018-05" db="EMBL/GenBank/DDBJ databases">
        <title>OpunRS2 (Oryza punctata Reference Sequence Version 2).</title>
        <authorList>
            <person name="Zhang J."/>
            <person name="Kudrna D."/>
            <person name="Lee S."/>
            <person name="Talag J."/>
            <person name="Welchert J."/>
            <person name="Wing R.A."/>
        </authorList>
    </citation>
    <scope>NUCLEOTIDE SEQUENCE [LARGE SCALE GENOMIC DNA]</scope>
</reference>
<proteinExistence type="predicted"/>
<feature type="region of interest" description="Disordered" evidence="1">
    <location>
        <begin position="1"/>
        <end position="91"/>
    </location>
</feature>
<keyword evidence="3" id="KW-1185">Reference proteome</keyword>
<reference evidence="2" key="1">
    <citation type="submission" date="2015-04" db="UniProtKB">
        <authorList>
            <consortium name="EnsemblPlants"/>
        </authorList>
    </citation>
    <scope>IDENTIFICATION</scope>
</reference>
<dbReference type="Gramene" id="OPUNC08G06480.1">
    <property type="protein sequence ID" value="OPUNC08G06480.1"/>
    <property type="gene ID" value="OPUNC08G06480"/>
</dbReference>
<evidence type="ECO:0000313" key="3">
    <source>
        <dbReference type="Proteomes" id="UP000026962"/>
    </source>
</evidence>
<feature type="compositionally biased region" description="Low complexity" evidence="1">
    <location>
        <begin position="52"/>
        <end position="75"/>
    </location>
</feature>
<dbReference type="HOGENOM" id="CLU_2030522_0_0_1"/>
<dbReference type="Gramene" id="OPUNC08G06480.2">
    <property type="protein sequence ID" value="OPUNC08G06480.2"/>
    <property type="gene ID" value="OPUNC08G06480"/>
</dbReference>
<evidence type="ECO:0000256" key="1">
    <source>
        <dbReference type="SAM" id="MobiDB-lite"/>
    </source>
</evidence>